<dbReference type="PANTHER" id="PTHR34144:SF7">
    <property type="entry name" value="EXPORT PROTEIN (CAP59), PUTATIVE (AFU_ORTHOLOGUE AFUA_7G05020)-RELATED"/>
    <property type="match status" value="1"/>
</dbReference>
<dbReference type="InterPro" id="IPR021047">
    <property type="entry name" value="Mannosyltransferase_CMT1"/>
</dbReference>
<feature type="transmembrane region" description="Helical" evidence="1">
    <location>
        <begin position="34"/>
        <end position="58"/>
    </location>
</feature>
<evidence type="ECO:0008006" key="4">
    <source>
        <dbReference type="Google" id="ProtNLM"/>
    </source>
</evidence>
<proteinExistence type="predicted"/>
<reference evidence="2 3" key="1">
    <citation type="submission" date="2015-07" db="EMBL/GenBank/DDBJ databases">
        <title>Emmonsia species relationships and genome sequence.</title>
        <authorList>
            <consortium name="The Broad Institute Genomics Platform"/>
            <person name="Cuomo C.A."/>
            <person name="Munoz J.F."/>
            <person name="Imamovic A."/>
            <person name="Priest M.E."/>
            <person name="Young S."/>
            <person name="Clay O.K."/>
            <person name="McEwen J.G."/>
        </authorList>
    </citation>
    <scope>NUCLEOTIDE SEQUENCE [LARGE SCALE GENOMIC DNA]</scope>
    <source>
        <strain evidence="2 3">UAMH 9510</strain>
    </source>
</reference>
<dbReference type="VEuPathDB" id="FungiDB:AJ78_05914"/>
<organism evidence="2 3">
    <name type="scientific">Emergomyces pasteurianus Ep9510</name>
    <dbReference type="NCBI Taxonomy" id="1447872"/>
    <lineage>
        <taxon>Eukaryota</taxon>
        <taxon>Fungi</taxon>
        <taxon>Dikarya</taxon>
        <taxon>Ascomycota</taxon>
        <taxon>Pezizomycotina</taxon>
        <taxon>Eurotiomycetes</taxon>
        <taxon>Eurotiomycetidae</taxon>
        <taxon>Onygenales</taxon>
        <taxon>Ajellomycetaceae</taxon>
        <taxon>Emergomyces</taxon>
    </lineage>
</organism>
<name>A0A1J9PAP8_9EURO</name>
<gene>
    <name evidence="2" type="ORF">AJ78_05914</name>
</gene>
<sequence length="454" mass="51349">MLVSPRGYHRWWSVLLGPIFLLPRRGSHGHLSALFTFCVIFFAVVDYLTFTLSSLLIFSSTRSSSPAAAAARPQSSSPPSPSLVHTALAPGIKSVFVASTHWNNEAILRGHWNPAVVELARIFGKENIYVSVYESGSWDDSKGALRDLDRRLEEIGVDRTIVLDPTTHQEEINKPPAKEGWIHTPRGKEELRRIPYLAHLRNKSLEPLEGLVKAGRTFDRIIFLNDVVFSMADIISLLNTRSGSYAAACSLDFAKPNLFYDTFALRDWKGSPAFSQRYPYFTSRHSRNALIARKPVPVQSCWNGIAIFDAAPFQTPENPLRFRAIPDSLAKYHLEGSECCLIHYDNPLTPSKGVWLNPNVRVGYNLVAYEAARAWLSKHDAVVGGWWRGIFASMFGLPWQSKRLVGRRVRQWESEQQAERRWKYGGDRNRSREVGLPCLVDEMQVIAYNGWAHV</sequence>
<evidence type="ECO:0000256" key="1">
    <source>
        <dbReference type="SAM" id="Phobius"/>
    </source>
</evidence>
<keyword evidence="1" id="KW-1133">Transmembrane helix</keyword>
<dbReference type="Proteomes" id="UP000182235">
    <property type="component" value="Unassembled WGS sequence"/>
</dbReference>
<accession>A0A1J9PAP8</accession>
<dbReference type="PANTHER" id="PTHR34144">
    <property type="entry name" value="CHROMOSOME 8, WHOLE GENOME SHOTGUN SEQUENCE"/>
    <property type="match status" value="1"/>
</dbReference>
<keyword evidence="1" id="KW-0812">Transmembrane</keyword>
<dbReference type="Pfam" id="PF11735">
    <property type="entry name" value="CAP59_mtransfer"/>
    <property type="match status" value="1"/>
</dbReference>
<dbReference type="OrthoDB" id="262547at2759"/>
<evidence type="ECO:0000313" key="2">
    <source>
        <dbReference type="EMBL" id="OJD13633.1"/>
    </source>
</evidence>
<dbReference type="AlphaFoldDB" id="A0A1J9PAP8"/>
<keyword evidence="3" id="KW-1185">Reference proteome</keyword>
<keyword evidence="1" id="KW-0472">Membrane</keyword>
<evidence type="ECO:0000313" key="3">
    <source>
        <dbReference type="Proteomes" id="UP000182235"/>
    </source>
</evidence>
<protein>
    <recommendedName>
        <fullName evidence="4">Polysaccharide export protein</fullName>
    </recommendedName>
</protein>
<dbReference type="EMBL" id="LGRN01000282">
    <property type="protein sequence ID" value="OJD13633.1"/>
    <property type="molecule type" value="Genomic_DNA"/>
</dbReference>
<dbReference type="STRING" id="1447872.A0A1J9PAP8"/>
<comment type="caution">
    <text evidence="2">The sequence shown here is derived from an EMBL/GenBank/DDBJ whole genome shotgun (WGS) entry which is preliminary data.</text>
</comment>